<dbReference type="AlphaFoldDB" id="A0A1E5UH89"/>
<reference evidence="1 2" key="1">
    <citation type="submission" date="2016-09" db="EMBL/GenBank/DDBJ databases">
        <authorList>
            <person name="Capua I."/>
            <person name="De Benedictis P."/>
            <person name="Joannis T."/>
            <person name="Lombin L.H."/>
            <person name="Cattoli G."/>
        </authorList>
    </citation>
    <scope>NUCLEOTIDE SEQUENCE [LARGE SCALE GENOMIC DNA]</scope>
    <source>
        <strain evidence="1 2">NRS-1</strain>
    </source>
</reference>
<evidence type="ECO:0000313" key="1">
    <source>
        <dbReference type="EMBL" id="OEL12253.1"/>
    </source>
</evidence>
<dbReference type="EMBL" id="MKGI01000009">
    <property type="protein sequence ID" value="OEL12253.1"/>
    <property type="molecule type" value="Genomic_DNA"/>
</dbReference>
<protein>
    <recommendedName>
        <fullName evidence="3">Lipoprotein</fullName>
    </recommendedName>
</protein>
<accession>A0A1E5UH89</accession>
<sequence>MKFLNFLFLAAIISCDKKPETFNQKSIEENCFQIVKVGKETPKKQYVEPSKEDILQNFPKHIHFVTNEHKNSFENVLKHNEIEIKKQQEYVKTNEYKIYFKKFYEELPEFEYLARNREFALAKNKYGLWLIEKTGNQKAKPYFLGLTQNAFVNYDFNAPNFTFLSENAVHLSGSIVKVTRLSSFPILPKYEMIKDNVEFSIQLAEIKKDSDQDGYNDLFEQFIGLNPTQKDSDDDGVNDFEDANPRYASVSSKFSAMYEAIVDETSPKTHYSFTEVLTDCDYFNQINPKNRKFLFYNTEEQIPIKEDVLDHFFSVKYSKISENKFYPNTYDIDYADQKGSGSISAEFINGKWKISKKTNLYFGV</sequence>
<dbReference type="STRING" id="237258.SAMN04489756_11183"/>
<dbReference type="Proteomes" id="UP000095601">
    <property type="component" value="Unassembled WGS sequence"/>
</dbReference>
<comment type="caution">
    <text evidence="1">The sequence shown here is derived from an EMBL/GenBank/DDBJ whole genome shotgun (WGS) entry which is preliminary data.</text>
</comment>
<keyword evidence="2" id="KW-1185">Reference proteome</keyword>
<evidence type="ECO:0008006" key="3">
    <source>
        <dbReference type="Google" id="ProtNLM"/>
    </source>
</evidence>
<evidence type="ECO:0000313" key="2">
    <source>
        <dbReference type="Proteomes" id="UP000095601"/>
    </source>
</evidence>
<dbReference type="OrthoDB" id="1237875at2"/>
<name>A0A1E5UH89_9FLAO</name>
<dbReference type="PROSITE" id="PS51257">
    <property type="entry name" value="PROKAR_LIPOPROTEIN"/>
    <property type="match status" value="1"/>
</dbReference>
<gene>
    <name evidence="1" type="ORF">BHF72_1226</name>
</gene>
<organism evidence="1 2">
    <name type="scientific">Cloacibacterium normanense</name>
    <dbReference type="NCBI Taxonomy" id="237258"/>
    <lineage>
        <taxon>Bacteria</taxon>
        <taxon>Pseudomonadati</taxon>
        <taxon>Bacteroidota</taxon>
        <taxon>Flavobacteriia</taxon>
        <taxon>Flavobacteriales</taxon>
        <taxon>Weeksellaceae</taxon>
    </lineage>
</organism>
<dbReference type="RefSeq" id="WP_069796815.1">
    <property type="nucleotide sequence ID" value="NZ_CP034157.1"/>
</dbReference>
<dbReference type="KEGG" id="cnr:EB819_03745"/>
<proteinExistence type="predicted"/>